<dbReference type="Proteomes" id="UP000186817">
    <property type="component" value="Unassembled WGS sequence"/>
</dbReference>
<dbReference type="EMBL" id="LSRX01001787">
    <property type="protein sequence ID" value="OLP77338.1"/>
    <property type="molecule type" value="Genomic_DNA"/>
</dbReference>
<keyword evidence="2" id="KW-1185">Reference proteome</keyword>
<comment type="caution">
    <text evidence="1">The sequence shown here is derived from an EMBL/GenBank/DDBJ whole genome shotgun (WGS) entry which is preliminary data.</text>
</comment>
<organism evidence="1 2">
    <name type="scientific">Symbiodinium microadriaticum</name>
    <name type="common">Dinoflagellate</name>
    <name type="synonym">Zooxanthella microadriatica</name>
    <dbReference type="NCBI Taxonomy" id="2951"/>
    <lineage>
        <taxon>Eukaryota</taxon>
        <taxon>Sar</taxon>
        <taxon>Alveolata</taxon>
        <taxon>Dinophyceae</taxon>
        <taxon>Suessiales</taxon>
        <taxon>Symbiodiniaceae</taxon>
        <taxon>Symbiodinium</taxon>
    </lineage>
</organism>
<reference evidence="1 2" key="1">
    <citation type="submission" date="2016-02" db="EMBL/GenBank/DDBJ databases">
        <title>Genome analysis of coral dinoflagellate symbionts highlights evolutionary adaptations to a symbiotic lifestyle.</title>
        <authorList>
            <person name="Aranda M."/>
            <person name="Li Y."/>
            <person name="Liew Y.J."/>
            <person name="Baumgarten S."/>
            <person name="Simakov O."/>
            <person name="Wilson M."/>
            <person name="Piel J."/>
            <person name="Ashoor H."/>
            <person name="Bougouffa S."/>
            <person name="Bajic V.B."/>
            <person name="Ryu T."/>
            <person name="Ravasi T."/>
            <person name="Bayer T."/>
            <person name="Micklem G."/>
            <person name="Kim H."/>
            <person name="Bhak J."/>
            <person name="Lajeunesse T.C."/>
            <person name="Voolstra C.R."/>
        </authorList>
    </citation>
    <scope>NUCLEOTIDE SEQUENCE [LARGE SCALE GENOMIC DNA]</scope>
    <source>
        <strain evidence="1 2">CCMP2467</strain>
    </source>
</reference>
<name>A0A1Q9C350_SYMMI</name>
<accession>A0A1Q9C350</accession>
<dbReference type="AlphaFoldDB" id="A0A1Q9C350"/>
<protein>
    <submittedName>
        <fullName evidence="1">Uncharacterized protein</fullName>
    </submittedName>
</protein>
<evidence type="ECO:0000313" key="1">
    <source>
        <dbReference type="EMBL" id="OLP77338.1"/>
    </source>
</evidence>
<gene>
    <name evidence="1" type="ORF">AK812_SmicGene42606</name>
</gene>
<evidence type="ECO:0000313" key="2">
    <source>
        <dbReference type="Proteomes" id="UP000186817"/>
    </source>
</evidence>
<sequence>MNAMLWEAPRYQVPDQADGDATAFAYLPLEPRYFAIAGVQRLLRQMGEDIGPTASTWVQAALDMWEGQKGRRLSTSVATERIAVPAYEFELEFQTYCAQAGASEAWTTDILTREKVNVMESCTELSIKFLGSLKTRLVLLPEKAKILWKKLAKVYKTFAPDLLHLEHFCGRTVVLGDGGTGKSVLTKQLLAEVAQMEVRIKCESIFMKGYADAAAQNARYGDSELASNKRCMMTPAPYELAIFFTGDWLEEAVFCWLQEAQQEANVHRRVRGYLSNDLAWMTPSREGIGRGPRYAPEAPPPRGGRNRRLVEDGCIVAAIGRKQVFAHGGACDVVCACDCDVHVADSFHVVGSFHDVGSCHD</sequence>
<proteinExistence type="predicted"/>